<dbReference type="AlphaFoldDB" id="A0A6A6U5U8"/>
<feature type="domain" description="Methyltransferase type 12" evidence="1">
    <location>
        <begin position="65"/>
        <end position="165"/>
    </location>
</feature>
<keyword evidence="3" id="KW-1185">Reference proteome</keyword>
<dbReference type="Proteomes" id="UP000799302">
    <property type="component" value="Unassembled WGS sequence"/>
</dbReference>
<dbReference type="Gene3D" id="3.40.50.150">
    <property type="entry name" value="Vaccinia Virus protein VP39"/>
    <property type="match status" value="1"/>
</dbReference>
<organism evidence="2 3">
    <name type="scientific">Microthyrium microscopicum</name>
    <dbReference type="NCBI Taxonomy" id="703497"/>
    <lineage>
        <taxon>Eukaryota</taxon>
        <taxon>Fungi</taxon>
        <taxon>Dikarya</taxon>
        <taxon>Ascomycota</taxon>
        <taxon>Pezizomycotina</taxon>
        <taxon>Dothideomycetes</taxon>
        <taxon>Dothideomycetes incertae sedis</taxon>
        <taxon>Microthyriales</taxon>
        <taxon>Microthyriaceae</taxon>
        <taxon>Microthyrium</taxon>
    </lineage>
</organism>
<keyword evidence="2" id="KW-0808">Transferase</keyword>
<dbReference type="OrthoDB" id="3647at2759"/>
<dbReference type="Pfam" id="PF08242">
    <property type="entry name" value="Methyltransf_12"/>
    <property type="match status" value="1"/>
</dbReference>
<keyword evidence="2" id="KW-0489">Methyltransferase</keyword>
<proteinExistence type="predicted"/>
<dbReference type="CDD" id="cd02440">
    <property type="entry name" value="AdoMet_MTases"/>
    <property type="match status" value="1"/>
</dbReference>
<dbReference type="InterPro" id="IPR013217">
    <property type="entry name" value="Methyltransf_12"/>
</dbReference>
<dbReference type="EMBL" id="MU004237">
    <property type="protein sequence ID" value="KAF2667649.1"/>
    <property type="molecule type" value="Genomic_DNA"/>
</dbReference>
<evidence type="ECO:0000259" key="1">
    <source>
        <dbReference type="Pfam" id="PF08242"/>
    </source>
</evidence>
<dbReference type="SUPFAM" id="SSF53335">
    <property type="entry name" value="S-adenosyl-L-methionine-dependent methyltransferases"/>
    <property type="match status" value="1"/>
</dbReference>
<name>A0A6A6U5U8_9PEZI</name>
<dbReference type="InterPro" id="IPR029063">
    <property type="entry name" value="SAM-dependent_MTases_sf"/>
</dbReference>
<gene>
    <name evidence="2" type="ORF">BT63DRAFT_297173</name>
</gene>
<dbReference type="GO" id="GO:0008168">
    <property type="term" value="F:methyltransferase activity"/>
    <property type="evidence" value="ECO:0007669"/>
    <property type="project" value="UniProtKB-KW"/>
</dbReference>
<dbReference type="PANTHER" id="PTHR43861">
    <property type="entry name" value="TRANS-ACONITATE 2-METHYLTRANSFERASE-RELATED"/>
    <property type="match status" value="1"/>
</dbReference>
<sequence length="240" mass="26877">MSTLADENRQHWDKMASQYDTHDWQKTMLAYVSSQLITHRAIFDIPSEAINTPTPSADAKPYRLLDYACGPGSVTRALHPYLTEARGVDLAANMIKLYNERAAEEGWGDALAVQGNLLSSGEEEAKVVVGDAFDGAIVGFGFHHFEGWVECLRRLGERVKSGGVVGIVDLVLKSDALDHMDEHQKKHMHVSGFTHDQMRMYMAEAGLVDFEMVVLKEPIVMPIRGERTEREVFFARGRKV</sequence>
<evidence type="ECO:0000313" key="2">
    <source>
        <dbReference type="EMBL" id="KAF2667649.1"/>
    </source>
</evidence>
<reference evidence="2" key="1">
    <citation type="journal article" date="2020" name="Stud. Mycol.">
        <title>101 Dothideomycetes genomes: a test case for predicting lifestyles and emergence of pathogens.</title>
        <authorList>
            <person name="Haridas S."/>
            <person name="Albert R."/>
            <person name="Binder M."/>
            <person name="Bloem J."/>
            <person name="Labutti K."/>
            <person name="Salamov A."/>
            <person name="Andreopoulos B."/>
            <person name="Baker S."/>
            <person name="Barry K."/>
            <person name="Bills G."/>
            <person name="Bluhm B."/>
            <person name="Cannon C."/>
            <person name="Castanera R."/>
            <person name="Culley D."/>
            <person name="Daum C."/>
            <person name="Ezra D."/>
            <person name="Gonzalez J."/>
            <person name="Henrissat B."/>
            <person name="Kuo A."/>
            <person name="Liang C."/>
            <person name="Lipzen A."/>
            <person name="Lutzoni F."/>
            <person name="Magnuson J."/>
            <person name="Mondo S."/>
            <person name="Nolan M."/>
            <person name="Ohm R."/>
            <person name="Pangilinan J."/>
            <person name="Park H.-J."/>
            <person name="Ramirez L."/>
            <person name="Alfaro M."/>
            <person name="Sun H."/>
            <person name="Tritt A."/>
            <person name="Yoshinaga Y."/>
            <person name="Zwiers L.-H."/>
            <person name="Turgeon B."/>
            <person name="Goodwin S."/>
            <person name="Spatafora J."/>
            <person name="Crous P."/>
            <person name="Grigoriev I."/>
        </authorList>
    </citation>
    <scope>NUCLEOTIDE SEQUENCE</scope>
    <source>
        <strain evidence="2">CBS 115976</strain>
    </source>
</reference>
<evidence type="ECO:0000313" key="3">
    <source>
        <dbReference type="Proteomes" id="UP000799302"/>
    </source>
</evidence>
<protein>
    <submittedName>
        <fullName evidence="2">S-adenosyl-L-methionine-dependent methyltransferase</fullName>
    </submittedName>
</protein>
<accession>A0A6A6U5U8</accession>
<dbReference type="GO" id="GO:0032259">
    <property type="term" value="P:methylation"/>
    <property type="evidence" value="ECO:0007669"/>
    <property type="project" value="UniProtKB-KW"/>
</dbReference>